<dbReference type="CDD" id="cd09627">
    <property type="entry name" value="DOMON_murB_like"/>
    <property type="match status" value="1"/>
</dbReference>
<accession>A0ABT0A9F5</accession>
<keyword evidence="2" id="KW-1185">Reference proteome</keyword>
<name>A0ABT0A9F5_9SPHN</name>
<evidence type="ECO:0000313" key="2">
    <source>
        <dbReference type="Proteomes" id="UP001162802"/>
    </source>
</evidence>
<sequence length="181" mass="19772">MRPQTFSLACHPATPAQGIEAVTGRLTPEADWVRLRWRIDGAQGLVVPPFAGKGRADNLWQRTCFELFVANPAGEGYAEFNLSPSERWAAYDFTARREGMTERAAPREPVCTMRVGETMAIFDAAIPRAALPAMPWRCGISAVIEEEGGHKSYWALTHAGEAPDFHDPTCFTLAVAAPQAA</sequence>
<proteinExistence type="predicted"/>
<gene>
    <name evidence="1" type="ORF">MTR65_03995</name>
</gene>
<comment type="caution">
    <text evidence="1">The sequence shown here is derived from an EMBL/GenBank/DDBJ whole genome shotgun (WGS) entry which is preliminary data.</text>
</comment>
<dbReference type="RefSeq" id="WP_243797275.1">
    <property type="nucleotide sequence ID" value="NZ_JALHAT010000003.1"/>
</dbReference>
<protein>
    <submittedName>
        <fullName evidence="1">DOMON-like domain-containing protein</fullName>
    </submittedName>
</protein>
<organism evidence="1 2">
    <name type="scientific">Novosphingobium mangrovi</name>
    <name type="common">ex Hu et al. 2023</name>
    <dbReference type="NCBI Taxonomy" id="2930094"/>
    <lineage>
        <taxon>Bacteria</taxon>
        <taxon>Pseudomonadati</taxon>
        <taxon>Pseudomonadota</taxon>
        <taxon>Alphaproteobacteria</taxon>
        <taxon>Sphingomonadales</taxon>
        <taxon>Sphingomonadaceae</taxon>
        <taxon>Novosphingobium</taxon>
    </lineage>
</organism>
<evidence type="ECO:0000313" key="1">
    <source>
        <dbReference type="EMBL" id="MCJ1959836.1"/>
    </source>
</evidence>
<dbReference type="EMBL" id="JALHAT010000003">
    <property type="protein sequence ID" value="MCJ1959836.1"/>
    <property type="molecule type" value="Genomic_DNA"/>
</dbReference>
<dbReference type="Proteomes" id="UP001162802">
    <property type="component" value="Unassembled WGS sequence"/>
</dbReference>
<reference evidence="1" key="1">
    <citation type="submission" date="2022-03" db="EMBL/GenBank/DDBJ databases">
        <title>Identification of a novel bacterium isolated from mangrove sediments.</title>
        <authorList>
            <person name="Pan X."/>
        </authorList>
    </citation>
    <scope>NUCLEOTIDE SEQUENCE</scope>
    <source>
        <strain evidence="1">B2637</strain>
    </source>
</reference>
<dbReference type="Gene3D" id="2.60.40.1190">
    <property type="match status" value="1"/>
</dbReference>